<dbReference type="Pfam" id="PF13489">
    <property type="entry name" value="Methyltransf_23"/>
    <property type="match status" value="1"/>
</dbReference>
<dbReference type="SUPFAM" id="SSF53335">
    <property type="entry name" value="S-adenosyl-L-methionine-dependent methyltransferases"/>
    <property type="match status" value="1"/>
</dbReference>
<gene>
    <name evidence="1" type="ORF">SAMN04488098_101416</name>
</gene>
<keyword evidence="1" id="KW-0808">Transferase</keyword>
<dbReference type="EMBL" id="FNFK01000014">
    <property type="protein sequence ID" value="SDK13343.1"/>
    <property type="molecule type" value="Genomic_DNA"/>
</dbReference>
<keyword evidence="1" id="KW-0489">Methyltransferase</keyword>
<proteinExistence type="predicted"/>
<accession>A0A1G8ZEG6</accession>
<evidence type="ECO:0000313" key="2">
    <source>
        <dbReference type="Proteomes" id="UP000199433"/>
    </source>
</evidence>
<dbReference type="InterPro" id="IPR029063">
    <property type="entry name" value="SAM-dependent_MTases_sf"/>
</dbReference>
<protein>
    <submittedName>
        <fullName evidence="1">Methyltransferase domain-containing protein</fullName>
    </submittedName>
</protein>
<sequence length="178" mass="21431">MLDPLDYLSQEEEKERYKNHNNDVNDPRYQKFVSPIVEKVRDHYDTNHLGLDYGAGTGPVITSLLEKEGYALRLYDPFFHLYPKKLSIKYDYIICSEVIEHFHHPYEEFKSLAEMLKPKGSIFCLTSLYNEEIDFETWYYKNDDTHVFFYHKKALEWIRNKFDFSDFFIDGKLIKLTK</sequence>
<evidence type="ECO:0000313" key="1">
    <source>
        <dbReference type="EMBL" id="SDK13343.1"/>
    </source>
</evidence>
<dbReference type="GO" id="GO:0032259">
    <property type="term" value="P:methylation"/>
    <property type="evidence" value="ECO:0007669"/>
    <property type="project" value="UniProtKB-KW"/>
</dbReference>
<dbReference type="Gene3D" id="3.40.50.150">
    <property type="entry name" value="Vaccinia Virus protein VP39"/>
    <property type="match status" value="1"/>
</dbReference>
<reference evidence="2" key="1">
    <citation type="submission" date="2016-10" db="EMBL/GenBank/DDBJ databases">
        <authorList>
            <person name="Varghese N."/>
            <person name="Submissions S."/>
        </authorList>
    </citation>
    <scope>NUCLEOTIDE SEQUENCE [LARGE SCALE GENOMIC DNA]</scope>
    <source>
        <strain evidence="2">DSM 19181</strain>
    </source>
</reference>
<organism evidence="1 2">
    <name type="scientific">Alkalibacterium thalassium</name>
    <dbReference type="NCBI Taxonomy" id="426701"/>
    <lineage>
        <taxon>Bacteria</taxon>
        <taxon>Bacillati</taxon>
        <taxon>Bacillota</taxon>
        <taxon>Bacilli</taxon>
        <taxon>Lactobacillales</taxon>
        <taxon>Carnobacteriaceae</taxon>
        <taxon>Alkalibacterium</taxon>
    </lineage>
</organism>
<dbReference type="STRING" id="426701.SAMN04488098_101416"/>
<name>A0A1G8ZEG6_9LACT</name>
<keyword evidence="2" id="KW-1185">Reference proteome</keyword>
<dbReference type="GO" id="GO:0008168">
    <property type="term" value="F:methyltransferase activity"/>
    <property type="evidence" value="ECO:0007669"/>
    <property type="project" value="UniProtKB-KW"/>
</dbReference>
<dbReference type="AlphaFoldDB" id="A0A1G8ZEG6"/>
<dbReference type="Proteomes" id="UP000199433">
    <property type="component" value="Unassembled WGS sequence"/>
</dbReference>